<dbReference type="GO" id="GO:0003729">
    <property type="term" value="F:mRNA binding"/>
    <property type="evidence" value="ECO:0007669"/>
    <property type="project" value="TreeGrafter"/>
</dbReference>
<dbReference type="GO" id="GO:0033962">
    <property type="term" value="P:P-body assembly"/>
    <property type="evidence" value="ECO:0007669"/>
    <property type="project" value="TreeGrafter"/>
</dbReference>
<accession>A0AAW2MHF7</accession>
<evidence type="ECO:0000256" key="1">
    <source>
        <dbReference type="SAM" id="MobiDB-lite"/>
    </source>
</evidence>
<dbReference type="GO" id="GO:0000932">
    <property type="term" value="C:P-body"/>
    <property type="evidence" value="ECO:0007669"/>
    <property type="project" value="TreeGrafter"/>
</dbReference>
<dbReference type="CDD" id="cd01736">
    <property type="entry name" value="LSm14_N"/>
    <property type="match status" value="1"/>
</dbReference>
<proteinExistence type="predicted"/>
<organism evidence="4">
    <name type="scientific">Sesamum angustifolium</name>
    <dbReference type="NCBI Taxonomy" id="2727405"/>
    <lineage>
        <taxon>Eukaryota</taxon>
        <taxon>Viridiplantae</taxon>
        <taxon>Streptophyta</taxon>
        <taxon>Embryophyta</taxon>
        <taxon>Tracheophyta</taxon>
        <taxon>Spermatophyta</taxon>
        <taxon>Magnoliopsida</taxon>
        <taxon>eudicotyledons</taxon>
        <taxon>Gunneridae</taxon>
        <taxon>Pentapetalae</taxon>
        <taxon>asterids</taxon>
        <taxon>lamiids</taxon>
        <taxon>Lamiales</taxon>
        <taxon>Pedaliaceae</taxon>
        <taxon>Sesamum</taxon>
    </lineage>
</organism>
<dbReference type="SMART" id="SM01199">
    <property type="entry name" value="FDF"/>
    <property type="match status" value="1"/>
</dbReference>
<feature type="domain" description="Sm" evidence="3">
    <location>
        <begin position="12"/>
        <end position="95"/>
    </location>
</feature>
<feature type="region of interest" description="Disordered" evidence="1">
    <location>
        <begin position="115"/>
        <end position="136"/>
    </location>
</feature>
<dbReference type="PANTHER" id="PTHR13586">
    <property type="entry name" value="SCD6 PROTEIN-RELATED"/>
    <property type="match status" value="1"/>
</dbReference>
<evidence type="ECO:0000259" key="3">
    <source>
        <dbReference type="PROSITE" id="PS52002"/>
    </source>
</evidence>
<evidence type="ECO:0000313" key="4">
    <source>
        <dbReference type="EMBL" id="KAL0330994.1"/>
    </source>
</evidence>
<dbReference type="PANTHER" id="PTHR13586:SF23">
    <property type="entry name" value="DECAPPING 5-LIKE PROTEIN-RELATED"/>
    <property type="match status" value="1"/>
</dbReference>
<sequence>MAKEPSSTSNDAASPTADSYIGSFISVTSKCEIRYEGVLYYLNPQDSTLGLKDVRSYGTEGRKKNGQQVPPSDRVYEYILFRGSDIKDLQVKTAPPVQKEEQVFTDPAIIQSNIYEGPSSSSKSMSATGGSVTESNLYSEPSAMNARSYSNILPSHHSGTQLGIWSSSQSTNSAASSYGMPTQMQGYSGAPGSNAAAQQHSLTSSTTLYPMQNQSTAIASTNVSNNVSPGHSLATSTSIYLNATPTLSSELSKPFTDSLPSKISVPFHHSTLINSNGLTMPFPLTSQNTSSIESQVVNKVVLDPVSLLPVQSPPYSTPSISDPTSDPLFKQQQTLLTPNHSQPKLSENPKKTLYPDQKVMGVMSSVPLNFSSSVTTPAVQPPLLPLPPPSQKLQFSSQFTEEFDFQAMNEKFKKDEVWGYLGKANQRDKVERIQENGTSSHDSGEDNPDLISDTEPKVGFEDLVEHWQLNGQIRSSERVKLDSEVMVHIEQVTVDTEVDVVITVAHTIGVEGITTVTEAVGAIIQGDDIQNQAVAEDKLATTSSLFSNKLILNTEPLKDNGQTINGILARRSRY</sequence>
<evidence type="ECO:0000259" key="2">
    <source>
        <dbReference type="PROSITE" id="PS51512"/>
    </source>
</evidence>
<dbReference type="PROSITE" id="PS52002">
    <property type="entry name" value="SM"/>
    <property type="match status" value="1"/>
</dbReference>
<reference evidence="4" key="1">
    <citation type="submission" date="2020-06" db="EMBL/GenBank/DDBJ databases">
        <authorList>
            <person name="Li T."/>
            <person name="Hu X."/>
            <person name="Zhang T."/>
            <person name="Song X."/>
            <person name="Zhang H."/>
            <person name="Dai N."/>
            <person name="Sheng W."/>
            <person name="Hou X."/>
            <person name="Wei L."/>
        </authorList>
    </citation>
    <scope>NUCLEOTIDE SEQUENCE</scope>
    <source>
        <strain evidence="4">G01</strain>
        <tissue evidence="4">Leaf</tissue>
    </source>
</reference>
<dbReference type="AlphaFoldDB" id="A0AAW2MHF7"/>
<name>A0AAW2MHF7_9LAMI</name>
<dbReference type="GO" id="GO:0034063">
    <property type="term" value="P:stress granule assembly"/>
    <property type="evidence" value="ECO:0007669"/>
    <property type="project" value="TreeGrafter"/>
</dbReference>
<feature type="domain" description="DFDF" evidence="2">
    <location>
        <begin position="391"/>
        <end position="427"/>
    </location>
</feature>
<feature type="region of interest" description="Disordered" evidence="1">
    <location>
        <begin position="173"/>
        <end position="201"/>
    </location>
</feature>
<reference evidence="4" key="2">
    <citation type="journal article" date="2024" name="Plant">
        <title>Genomic evolution and insights into agronomic trait innovations of Sesamum species.</title>
        <authorList>
            <person name="Miao H."/>
            <person name="Wang L."/>
            <person name="Qu L."/>
            <person name="Liu H."/>
            <person name="Sun Y."/>
            <person name="Le M."/>
            <person name="Wang Q."/>
            <person name="Wei S."/>
            <person name="Zheng Y."/>
            <person name="Lin W."/>
            <person name="Duan Y."/>
            <person name="Cao H."/>
            <person name="Xiong S."/>
            <person name="Wang X."/>
            <person name="Wei L."/>
            <person name="Li C."/>
            <person name="Ma Q."/>
            <person name="Ju M."/>
            <person name="Zhao R."/>
            <person name="Li G."/>
            <person name="Mu C."/>
            <person name="Tian Q."/>
            <person name="Mei H."/>
            <person name="Zhang T."/>
            <person name="Gao T."/>
            <person name="Zhang H."/>
        </authorList>
    </citation>
    <scope>NUCLEOTIDE SEQUENCE</scope>
    <source>
        <strain evidence="4">G01</strain>
    </source>
</reference>
<dbReference type="EMBL" id="JACGWK010000010">
    <property type="protein sequence ID" value="KAL0330994.1"/>
    <property type="molecule type" value="Genomic_DNA"/>
</dbReference>
<gene>
    <name evidence="4" type="ORF">Sangu_1644900</name>
</gene>
<dbReference type="Pfam" id="PF12701">
    <property type="entry name" value="LSM14"/>
    <property type="match status" value="1"/>
</dbReference>
<protein>
    <submittedName>
        <fullName evidence="4">Protein decapping 5</fullName>
    </submittedName>
</protein>
<dbReference type="Gene3D" id="2.30.30.100">
    <property type="match status" value="1"/>
</dbReference>
<feature type="compositionally biased region" description="Low complexity" evidence="1">
    <location>
        <begin position="117"/>
        <end position="131"/>
    </location>
</feature>
<dbReference type="Pfam" id="PF09532">
    <property type="entry name" value="FDF"/>
    <property type="match status" value="1"/>
</dbReference>
<comment type="caution">
    <text evidence="4">The sequence shown here is derived from an EMBL/GenBank/DDBJ whole genome shotgun (WGS) entry which is preliminary data.</text>
</comment>
<feature type="region of interest" description="Disordered" evidence="1">
    <location>
        <begin position="432"/>
        <end position="455"/>
    </location>
</feature>
<dbReference type="SMART" id="SM01271">
    <property type="entry name" value="LSM14"/>
    <property type="match status" value="1"/>
</dbReference>
<dbReference type="InterPro" id="IPR047575">
    <property type="entry name" value="Sm"/>
</dbReference>
<dbReference type="InterPro" id="IPR019050">
    <property type="entry name" value="FDF_dom"/>
</dbReference>
<dbReference type="PROSITE" id="PS51512">
    <property type="entry name" value="DFDF"/>
    <property type="match status" value="1"/>
</dbReference>
<dbReference type="InterPro" id="IPR025762">
    <property type="entry name" value="DFDF"/>
</dbReference>
<dbReference type="SUPFAM" id="SSF50182">
    <property type="entry name" value="Sm-like ribonucleoproteins"/>
    <property type="match status" value="1"/>
</dbReference>
<dbReference type="InterPro" id="IPR010920">
    <property type="entry name" value="LSM_dom_sf"/>
</dbReference>
<dbReference type="InterPro" id="IPR025609">
    <property type="entry name" value="Lsm14-like_N"/>
</dbReference>